<dbReference type="InterPro" id="IPR046348">
    <property type="entry name" value="SIS_dom_sf"/>
</dbReference>
<protein>
    <submittedName>
        <fullName evidence="3">MurR/RpiR family transcriptional regulator HpxU</fullName>
    </submittedName>
</protein>
<feature type="region of interest" description="Disordered" evidence="1">
    <location>
        <begin position="1"/>
        <end position="22"/>
    </location>
</feature>
<dbReference type="InterPro" id="IPR036388">
    <property type="entry name" value="WH-like_DNA-bd_sf"/>
</dbReference>
<evidence type="ECO:0000259" key="2">
    <source>
        <dbReference type="PROSITE" id="PS51071"/>
    </source>
</evidence>
<dbReference type="InterPro" id="IPR000281">
    <property type="entry name" value="HTH_RpiR"/>
</dbReference>
<dbReference type="SUPFAM" id="SSF46689">
    <property type="entry name" value="Homeodomain-like"/>
    <property type="match status" value="1"/>
</dbReference>
<sequence>MRTTDVAAPSAPSGRSAPLSIGQRIDRSYGELSPQEQRAADFILDHLSDLAVYSGTELAQRSGVSKATVSRLFRRLGFENAQEVREHARSLRSSGVPVGGGPAGASADLSAHLVREVENLRRCLDALTPERLEQAVNLLVRGRTVTVVGLRNSYSVAVHLREQLAQGRDGVLLAPQPGQTLGEEFAGRDARDTAVVFGFRRRPAGFGRLVAGIAARGVSVVLIGDPSARRYAEFASVWLECPIDSVSPLDSYASAMSLANVLASGALAARPREARTRIAAINTLYDSLGELEPSTP</sequence>
<dbReference type="SUPFAM" id="SSF53697">
    <property type="entry name" value="SIS domain"/>
    <property type="match status" value="1"/>
</dbReference>
<comment type="caution">
    <text evidence="3">The sequence shown here is derived from an EMBL/GenBank/DDBJ whole genome shotgun (WGS) entry which is preliminary data.</text>
</comment>
<dbReference type="Pfam" id="PF01418">
    <property type="entry name" value="HTH_6"/>
    <property type="match status" value="1"/>
</dbReference>
<name>A0ABP5R1A0_9MICO</name>
<dbReference type="Proteomes" id="UP001500929">
    <property type="component" value="Unassembled WGS sequence"/>
</dbReference>
<feature type="domain" description="HTH rpiR-type" evidence="2">
    <location>
        <begin position="19"/>
        <end position="95"/>
    </location>
</feature>
<dbReference type="InterPro" id="IPR009057">
    <property type="entry name" value="Homeodomain-like_sf"/>
</dbReference>
<evidence type="ECO:0000256" key="1">
    <source>
        <dbReference type="SAM" id="MobiDB-lite"/>
    </source>
</evidence>
<dbReference type="RefSeq" id="WP_259481583.1">
    <property type="nucleotide sequence ID" value="NZ_BAAAQY010000015.1"/>
</dbReference>
<evidence type="ECO:0000313" key="3">
    <source>
        <dbReference type="EMBL" id="GAA2249183.1"/>
    </source>
</evidence>
<proteinExistence type="predicted"/>
<dbReference type="EMBL" id="BAAAQY010000015">
    <property type="protein sequence ID" value="GAA2249183.1"/>
    <property type="molecule type" value="Genomic_DNA"/>
</dbReference>
<feature type="compositionally biased region" description="Low complexity" evidence="1">
    <location>
        <begin position="7"/>
        <end position="20"/>
    </location>
</feature>
<dbReference type="Gene3D" id="3.40.50.10490">
    <property type="entry name" value="Glucose-6-phosphate isomerase like protein, domain 1"/>
    <property type="match status" value="1"/>
</dbReference>
<gene>
    <name evidence="3" type="primary">hpxU</name>
    <name evidence="3" type="ORF">GCM10009851_38340</name>
</gene>
<dbReference type="PANTHER" id="PTHR30514">
    <property type="entry name" value="GLUCOKINASE"/>
    <property type="match status" value="1"/>
</dbReference>
<evidence type="ECO:0000313" key="4">
    <source>
        <dbReference type="Proteomes" id="UP001500929"/>
    </source>
</evidence>
<dbReference type="PROSITE" id="PS51071">
    <property type="entry name" value="HTH_RPIR"/>
    <property type="match status" value="1"/>
</dbReference>
<accession>A0ABP5R1A0</accession>
<dbReference type="PANTHER" id="PTHR30514:SF18">
    <property type="entry name" value="RPIR-FAMILY TRANSCRIPTIONAL REGULATOR"/>
    <property type="match status" value="1"/>
</dbReference>
<dbReference type="InterPro" id="IPR047640">
    <property type="entry name" value="RpiR-like"/>
</dbReference>
<dbReference type="Gene3D" id="1.10.10.10">
    <property type="entry name" value="Winged helix-like DNA-binding domain superfamily/Winged helix DNA-binding domain"/>
    <property type="match status" value="1"/>
</dbReference>
<keyword evidence="4" id="KW-1185">Reference proteome</keyword>
<reference evidence="4" key="1">
    <citation type="journal article" date="2019" name="Int. J. Syst. Evol. Microbiol.">
        <title>The Global Catalogue of Microorganisms (GCM) 10K type strain sequencing project: providing services to taxonomists for standard genome sequencing and annotation.</title>
        <authorList>
            <consortium name="The Broad Institute Genomics Platform"/>
            <consortium name="The Broad Institute Genome Sequencing Center for Infectious Disease"/>
            <person name="Wu L."/>
            <person name="Ma J."/>
        </authorList>
    </citation>
    <scope>NUCLEOTIDE SEQUENCE [LARGE SCALE GENOMIC DNA]</scope>
    <source>
        <strain evidence="4">JCM 16117</strain>
    </source>
</reference>
<organism evidence="3 4">
    <name type="scientific">Herbiconiux moechotypicola</name>
    <dbReference type="NCBI Taxonomy" id="637393"/>
    <lineage>
        <taxon>Bacteria</taxon>
        <taxon>Bacillati</taxon>
        <taxon>Actinomycetota</taxon>
        <taxon>Actinomycetes</taxon>
        <taxon>Micrococcales</taxon>
        <taxon>Microbacteriaceae</taxon>
        <taxon>Herbiconiux</taxon>
    </lineage>
</organism>